<name>A0A7W3SVU8_9BACL</name>
<dbReference type="RefSeq" id="WP_182537978.1">
    <property type="nucleotide sequence ID" value="NZ_JACJIP010000027.1"/>
</dbReference>
<dbReference type="PANTHER" id="PTHR11835">
    <property type="entry name" value="DECARBOXYLATING DEHYDROGENASES-ISOCITRATE, ISOPROPYLMALATE, TARTRATE"/>
    <property type="match status" value="1"/>
</dbReference>
<organism evidence="4 5">
    <name type="scientific">Fontibacillus solani</name>
    <dbReference type="NCBI Taxonomy" id="1572857"/>
    <lineage>
        <taxon>Bacteria</taxon>
        <taxon>Bacillati</taxon>
        <taxon>Bacillota</taxon>
        <taxon>Bacilli</taxon>
        <taxon>Bacillales</taxon>
        <taxon>Paenibacillaceae</taxon>
        <taxon>Fontibacillus</taxon>
    </lineage>
</organism>
<dbReference type="SMART" id="SM01329">
    <property type="entry name" value="Iso_dh"/>
    <property type="match status" value="1"/>
</dbReference>
<dbReference type="EMBL" id="JACJIP010000027">
    <property type="protein sequence ID" value="MBA9087206.1"/>
    <property type="molecule type" value="Genomic_DNA"/>
</dbReference>
<reference evidence="4 5" key="1">
    <citation type="submission" date="2020-08" db="EMBL/GenBank/DDBJ databases">
        <title>Genomic Encyclopedia of Type Strains, Phase III (KMG-III): the genomes of soil and plant-associated and newly described type strains.</title>
        <authorList>
            <person name="Whitman W."/>
        </authorList>
    </citation>
    <scope>NUCLEOTIDE SEQUENCE [LARGE SCALE GENOMIC DNA]</scope>
    <source>
        <strain evidence="4 5">CECT 8693</strain>
    </source>
</reference>
<dbReference type="AlphaFoldDB" id="A0A7W3SVU8"/>
<keyword evidence="5" id="KW-1185">Reference proteome</keyword>
<evidence type="ECO:0000313" key="5">
    <source>
        <dbReference type="Proteomes" id="UP000567067"/>
    </source>
</evidence>
<dbReference type="SUPFAM" id="SSF53659">
    <property type="entry name" value="Isocitrate/Isopropylmalate dehydrogenase-like"/>
    <property type="match status" value="1"/>
</dbReference>
<dbReference type="EC" id="1.1.1.41" evidence="4"/>
<accession>A0A7W3SVU8</accession>
<feature type="domain" description="Isopropylmalate dehydrogenase-like" evidence="3">
    <location>
        <begin position="4"/>
        <end position="323"/>
    </location>
</feature>
<proteinExistence type="inferred from homology"/>
<gene>
    <name evidence="4" type="ORF">FHR92_003688</name>
</gene>
<evidence type="ECO:0000256" key="1">
    <source>
        <dbReference type="ARBA" id="ARBA00007769"/>
    </source>
</evidence>
<evidence type="ECO:0000259" key="3">
    <source>
        <dbReference type="SMART" id="SM01329"/>
    </source>
</evidence>
<comment type="similarity">
    <text evidence="1">Belongs to the isocitrate and isopropylmalate dehydrogenases family.</text>
</comment>
<dbReference type="PANTHER" id="PTHR11835:SF34">
    <property type="entry name" value="ISOCITRATE DEHYDROGENASE [NAD] SUBUNIT ALPHA, MITOCHONDRIAL"/>
    <property type="match status" value="1"/>
</dbReference>
<dbReference type="GO" id="GO:0006099">
    <property type="term" value="P:tricarboxylic acid cycle"/>
    <property type="evidence" value="ECO:0007669"/>
    <property type="project" value="TreeGrafter"/>
</dbReference>
<dbReference type="GO" id="GO:0006102">
    <property type="term" value="P:isocitrate metabolic process"/>
    <property type="evidence" value="ECO:0007669"/>
    <property type="project" value="TreeGrafter"/>
</dbReference>
<keyword evidence="2 4" id="KW-0560">Oxidoreductase</keyword>
<dbReference type="Proteomes" id="UP000567067">
    <property type="component" value="Unassembled WGS sequence"/>
</dbReference>
<comment type="caution">
    <text evidence="4">The sequence shown here is derived from an EMBL/GenBank/DDBJ whole genome shotgun (WGS) entry which is preliminary data.</text>
</comment>
<dbReference type="InterPro" id="IPR024084">
    <property type="entry name" value="IsoPropMal-DH-like_dom"/>
</dbReference>
<protein>
    <submittedName>
        <fullName evidence="4">Isocitrate dehydrogenase (NAD+)</fullName>
        <ecNumber evidence="4">1.1.1.41</ecNumber>
    </submittedName>
</protein>
<evidence type="ECO:0000313" key="4">
    <source>
        <dbReference type="EMBL" id="MBA9087206.1"/>
    </source>
</evidence>
<sequence length="334" mass="36440">MPEIIEGVVIKGDGIGPEIMNVTTEILSIFPDIAFSWEEKYAGLEYFEKYNELVPLETLEAIRAKRVALKGPFTTYSGKGPRSANWVIRRELDLYVCMRPIVSHSKGINILLIRENTEDLYGAIEWEIHDVAHALKIASVKGCRRIAAYAFKKAQNSQRKKVTIAHKANNLKITEGMFLDIAQSVGAAFKNIHIEDQLIDSLTTDLIIQPGNYDVILTTNTFGDILSSLGAGLLGGQALVPSASINDDIVLVEGAHGSAPDLKGENIANPTGLILASAILLEELGANSEAQMLRSAVEHVYANNIMTADCGGQASTTEFAEEIKKELRTLIQYA</sequence>
<dbReference type="Gene3D" id="3.40.718.10">
    <property type="entry name" value="Isopropylmalate Dehydrogenase"/>
    <property type="match status" value="1"/>
</dbReference>
<dbReference type="Pfam" id="PF00180">
    <property type="entry name" value="Iso_dh"/>
    <property type="match status" value="1"/>
</dbReference>
<dbReference type="GO" id="GO:0004449">
    <property type="term" value="F:isocitrate dehydrogenase (NAD+) activity"/>
    <property type="evidence" value="ECO:0007669"/>
    <property type="project" value="UniProtKB-EC"/>
</dbReference>
<evidence type="ECO:0000256" key="2">
    <source>
        <dbReference type="ARBA" id="ARBA00023002"/>
    </source>
</evidence>